<evidence type="ECO:0000313" key="10">
    <source>
        <dbReference type="Proteomes" id="UP000266568"/>
    </source>
</evidence>
<protein>
    <submittedName>
        <fullName evidence="9">GH43 family beta-xylosidase</fullName>
    </submittedName>
</protein>
<proteinExistence type="inferred from homology"/>
<evidence type="ECO:0000256" key="3">
    <source>
        <dbReference type="ARBA" id="ARBA00022801"/>
    </source>
</evidence>
<dbReference type="PROSITE" id="PS51257">
    <property type="entry name" value="PROKAR_LIPOPROTEIN"/>
    <property type="match status" value="1"/>
</dbReference>
<evidence type="ECO:0000256" key="8">
    <source>
        <dbReference type="SAM" id="SignalP"/>
    </source>
</evidence>
<dbReference type="PANTHER" id="PTHR43817">
    <property type="entry name" value="GLYCOSYL HYDROLASE"/>
    <property type="match status" value="1"/>
</dbReference>
<keyword evidence="4 7" id="KW-0326">Glycosidase</keyword>
<dbReference type="Gene3D" id="2.115.10.20">
    <property type="entry name" value="Glycosyl hydrolase domain, family 43"/>
    <property type="match status" value="1"/>
</dbReference>
<dbReference type="Pfam" id="PF04616">
    <property type="entry name" value="Glyco_hydro_43"/>
    <property type="match status" value="1"/>
</dbReference>
<evidence type="ECO:0000256" key="5">
    <source>
        <dbReference type="PIRSR" id="PIRSR606710-1"/>
    </source>
</evidence>
<name>A0A397NP24_9SPHN</name>
<evidence type="ECO:0000256" key="1">
    <source>
        <dbReference type="ARBA" id="ARBA00009865"/>
    </source>
</evidence>
<feature type="active site" description="Proton donor" evidence="5">
    <location>
        <position position="216"/>
    </location>
</feature>
<keyword evidence="2 8" id="KW-0732">Signal</keyword>
<evidence type="ECO:0000256" key="4">
    <source>
        <dbReference type="ARBA" id="ARBA00023295"/>
    </source>
</evidence>
<organism evidence="9 10">
    <name type="scientific">Hephaestia caeni</name>
    <dbReference type="NCBI Taxonomy" id="645617"/>
    <lineage>
        <taxon>Bacteria</taxon>
        <taxon>Pseudomonadati</taxon>
        <taxon>Pseudomonadota</taxon>
        <taxon>Alphaproteobacteria</taxon>
        <taxon>Sphingomonadales</taxon>
        <taxon>Sphingomonadaceae</taxon>
        <taxon>Hephaestia</taxon>
    </lineage>
</organism>
<dbReference type="Proteomes" id="UP000266568">
    <property type="component" value="Unassembled WGS sequence"/>
</dbReference>
<dbReference type="SUPFAM" id="SSF75005">
    <property type="entry name" value="Arabinanase/levansucrase/invertase"/>
    <property type="match status" value="1"/>
</dbReference>
<dbReference type="RefSeq" id="WP_119037560.1">
    <property type="nucleotide sequence ID" value="NZ_QXDC01000006.1"/>
</dbReference>
<feature type="signal peptide" evidence="8">
    <location>
        <begin position="1"/>
        <end position="23"/>
    </location>
</feature>
<dbReference type="GO" id="GO:0004553">
    <property type="term" value="F:hydrolase activity, hydrolyzing O-glycosyl compounds"/>
    <property type="evidence" value="ECO:0007669"/>
    <property type="project" value="InterPro"/>
</dbReference>
<feature type="site" description="Important for catalytic activity, responsible for pKa modulation of the active site Glu and correct orientation of both the proton donor and substrate" evidence="6">
    <location>
        <position position="157"/>
    </location>
</feature>
<feature type="chain" id="PRO_5017483160" evidence="8">
    <location>
        <begin position="24"/>
        <end position="344"/>
    </location>
</feature>
<dbReference type="InterPro" id="IPR006710">
    <property type="entry name" value="Glyco_hydro_43"/>
</dbReference>
<dbReference type="InterPro" id="IPR023296">
    <property type="entry name" value="Glyco_hydro_beta-prop_sf"/>
</dbReference>
<keyword evidence="10" id="KW-1185">Reference proteome</keyword>
<dbReference type="OrthoDB" id="177947at2"/>
<evidence type="ECO:0000256" key="6">
    <source>
        <dbReference type="PIRSR" id="PIRSR606710-2"/>
    </source>
</evidence>
<evidence type="ECO:0000256" key="7">
    <source>
        <dbReference type="RuleBase" id="RU361187"/>
    </source>
</evidence>
<feature type="active site" description="Proton acceptor" evidence="5">
    <location>
        <position position="45"/>
    </location>
</feature>
<reference evidence="9 10" key="1">
    <citation type="submission" date="2018-08" db="EMBL/GenBank/DDBJ databases">
        <title>Genomic Encyclopedia of Type Strains, Phase IV (KMG-IV): sequencing the most valuable type-strain genomes for metagenomic binning, comparative biology and taxonomic classification.</title>
        <authorList>
            <person name="Goeker M."/>
        </authorList>
    </citation>
    <scope>NUCLEOTIDE SEQUENCE [LARGE SCALE GENOMIC DNA]</scope>
    <source>
        <strain evidence="9 10">DSM 25527</strain>
    </source>
</reference>
<gene>
    <name evidence="9" type="ORF">DFR49_4181</name>
</gene>
<evidence type="ECO:0000256" key="2">
    <source>
        <dbReference type="ARBA" id="ARBA00022729"/>
    </source>
</evidence>
<comment type="similarity">
    <text evidence="1 7">Belongs to the glycosyl hydrolase 43 family.</text>
</comment>
<accession>A0A397NP24</accession>
<keyword evidence="3 7" id="KW-0378">Hydrolase</keyword>
<dbReference type="EMBL" id="QXDC01000006">
    <property type="protein sequence ID" value="RIA35404.1"/>
    <property type="molecule type" value="Genomic_DNA"/>
</dbReference>
<dbReference type="PANTHER" id="PTHR43817:SF1">
    <property type="entry name" value="HYDROLASE, FAMILY 43, PUTATIVE (AFU_ORTHOLOGUE AFUA_3G01660)-RELATED"/>
    <property type="match status" value="1"/>
</dbReference>
<dbReference type="GO" id="GO:0005975">
    <property type="term" value="P:carbohydrate metabolic process"/>
    <property type="evidence" value="ECO:0007669"/>
    <property type="project" value="InterPro"/>
</dbReference>
<sequence length="344" mass="37018">MRAIGLSLVATGLLAACAPIAGAPTNPADGPAAIFTNPLLASGPDPWITQRAGVYYFMATRGDRLTIRKTREIARLADAAEVTVWMPPAAGPNAKAIWAPELHRIGDKWYIYYSAAASGSEGDARRGVFVLENAGEDPTAGAWIDRGQLHTQHSGIDGTTFAYRGRRYFVYAPYVGPDSDLAIVRMTNPWTLEGPETIIARPERAWQRHGNRPIVEGPEFLLGPKGDLFITFSGSACWSDDYAIGLLHAAPGSDPLDAAAWRQADGPVMKKSLANSVYAPGHNGFFTSPNGRETWIVYHANPAADMKCTGKRSPRIQRIDWSAKGWPVFPEPAAAGAPLAAPAR</sequence>
<dbReference type="CDD" id="cd18820">
    <property type="entry name" value="GH43_LbAraf43-like"/>
    <property type="match status" value="1"/>
</dbReference>
<dbReference type="AlphaFoldDB" id="A0A397NP24"/>
<comment type="caution">
    <text evidence="9">The sequence shown here is derived from an EMBL/GenBank/DDBJ whole genome shotgun (WGS) entry which is preliminary data.</text>
</comment>
<evidence type="ECO:0000313" key="9">
    <source>
        <dbReference type="EMBL" id="RIA35404.1"/>
    </source>
</evidence>